<dbReference type="RefSeq" id="WP_221919715.1">
    <property type="nucleotide sequence ID" value="NZ_CP173660.1"/>
</dbReference>
<feature type="transmembrane region" description="Helical" evidence="1">
    <location>
        <begin position="145"/>
        <end position="175"/>
    </location>
</feature>
<feature type="transmembrane region" description="Helical" evidence="1">
    <location>
        <begin position="9"/>
        <end position="26"/>
    </location>
</feature>
<keyword evidence="1" id="KW-0812">Transmembrane</keyword>
<organism evidence="2 3">
    <name type="scientific">Sellimonas caecigallum</name>
    <dbReference type="NCBI Taxonomy" id="2592333"/>
    <lineage>
        <taxon>Bacteria</taxon>
        <taxon>Bacillati</taxon>
        <taxon>Bacillota</taxon>
        <taxon>Clostridia</taxon>
        <taxon>Lachnospirales</taxon>
        <taxon>Lachnospiraceae</taxon>
        <taxon>Sellimonas</taxon>
    </lineage>
</organism>
<gene>
    <name evidence="2" type="ORF">FLB61_06570</name>
</gene>
<keyword evidence="3" id="KW-1185">Reference proteome</keyword>
<sequence>MRDRKVKNVVSMAFFAAVTFLGIQVFRIPVPAAVGTPFIHFGHVFVVLGMLLQGGKRGVASGTAGLVIFDLLNGFVQSIPQVFCETIIKCLLVGALFSILKERAKNDRKKEWKAAVLCAVVYAVLNIVIEWIMQTILLLVSGSGFAAAAAASTASIPATVVNAVFMAMIVSILYMPAARAYRKFI</sequence>
<dbReference type="Gene3D" id="1.10.1760.20">
    <property type="match status" value="1"/>
</dbReference>
<name>A0ABS7L735_9FIRM</name>
<protein>
    <submittedName>
        <fullName evidence="2">ECF transporter S component</fullName>
    </submittedName>
</protein>
<dbReference type="Pfam" id="PF07155">
    <property type="entry name" value="ECF-ribofla_trS"/>
    <property type="match status" value="1"/>
</dbReference>
<keyword evidence="1" id="KW-0472">Membrane</keyword>
<evidence type="ECO:0000256" key="1">
    <source>
        <dbReference type="SAM" id="Phobius"/>
    </source>
</evidence>
<dbReference type="EMBL" id="VIRV01000007">
    <property type="protein sequence ID" value="MBY0758748.1"/>
    <property type="molecule type" value="Genomic_DNA"/>
</dbReference>
<accession>A0ABS7L735</accession>
<dbReference type="InterPro" id="IPR009825">
    <property type="entry name" value="ECF_substrate-spec-like"/>
</dbReference>
<evidence type="ECO:0000313" key="3">
    <source>
        <dbReference type="Proteomes" id="UP000779049"/>
    </source>
</evidence>
<feature type="transmembrane region" description="Helical" evidence="1">
    <location>
        <begin position="32"/>
        <end position="52"/>
    </location>
</feature>
<reference evidence="2 3" key="1">
    <citation type="journal article" date="2020" name="New Microbes New Infect">
        <title>Sellimonas caecigallum sp. nov., description and genome sequence of a new member of the Sellimonas genus isolated from the cecum of feral chicken.</title>
        <authorList>
            <person name="Wongkuna S."/>
            <person name="Ghimire S."/>
            <person name="Antony L."/>
            <person name="Chankhamhaengdecha S."/>
            <person name="Janvilisri T."/>
            <person name="Scaria J."/>
        </authorList>
    </citation>
    <scope>NUCLEOTIDE SEQUENCE [LARGE SCALE GENOMIC DNA]</scope>
    <source>
        <strain evidence="2 3">SW451</strain>
    </source>
</reference>
<feature type="transmembrane region" description="Helical" evidence="1">
    <location>
        <begin position="112"/>
        <end position="133"/>
    </location>
</feature>
<proteinExistence type="predicted"/>
<keyword evidence="1" id="KW-1133">Transmembrane helix</keyword>
<dbReference type="Proteomes" id="UP000779049">
    <property type="component" value="Unassembled WGS sequence"/>
</dbReference>
<comment type="caution">
    <text evidence="2">The sequence shown here is derived from an EMBL/GenBank/DDBJ whole genome shotgun (WGS) entry which is preliminary data.</text>
</comment>
<evidence type="ECO:0000313" key="2">
    <source>
        <dbReference type="EMBL" id="MBY0758748.1"/>
    </source>
</evidence>